<reference evidence="1" key="1">
    <citation type="submission" date="2014-11" db="EMBL/GenBank/DDBJ databases">
        <authorList>
            <person name="Amaro Gonzalez C."/>
        </authorList>
    </citation>
    <scope>NUCLEOTIDE SEQUENCE</scope>
</reference>
<name>A0A0E9WCE1_ANGAN</name>
<protein>
    <submittedName>
        <fullName evidence="1">Uncharacterized protein</fullName>
    </submittedName>
</protein>
<evidence type="ECO:0000313" key="1">
    <source>
        <dbReference type="EMBL" id="JAH87158.1"/>
    </source>
</evidence>
<accession>A0A0E9WCE1</accession>
<dbReference type="EMBL" id="GBXM01021419">
    <property type="protein sequence ID" value="JAH87158.1"/>
    <property type="molecule type" value="Transcribed_RNA"/>
</dbReference>
<dbReference type="AlphaFoldDB" id="A0A0E9WCE1"/>
<reference evidence="1" key="2">
    <citation type="journal article" date="2015" name="Fish Shellfish Immunol.">
        <title>Early steps in the European eel (Anguilla anguilla)-Vibrio vulnificus interaction in the gills: Role of the RtxA13 toxin.</title>
        <authorList>
            <person name="Callol A."/>
            <person name="Pajuelo D."/>
            <person name="Ebbesson L."/>
            <person name="Teles M."/>
            <person name="MacKenzie S."/>
            <person name="Amaro C."/>
        </authorList>
    </citation>
    <scope>NUCLEOTIDE SEQUENCE</scope>
</reference>
<proteinExistence type="predicted"/>
<sequence>MWSVSTRRTINIIMTYIFLQQIELKTQFYCLDTFLICLNSPTGLQLLCMLPGSICNKTLFFFPSNLFMVAQMSP</sequence>
<organism evidence="1">
    <name type="scientific">Anguilla anguilla</name>
    <name type="common">European freshwater eel</name>
    <name type="synonym">Muraena anguilla</name>
    <dbReference type="NCBI Taxonomy" id="7936"/>
    <lineage>
        <taxon>Eukaryota</taxon>
        <taxon>Metazoa</taxon>
        <taxon>Chordata</taxon>
        <taxon>Craniata</taxon>
        <taxon>Vertebrata</taxon>
        <taxon>Euteleostomi</taxon>
        <taxon>Actinopterygii</taxon>
        <taxon>Neopterygii</taxon>
        <taxon>Teleostei</taxon>
        <taxon>Anguilliformes</taxon>
        <taxon>Anguillidae</taxon>
        <taxon>Anguilla</taxon>
    </lineage>
</organism>